<dbReference type="InterPro" id="IPR011990">
    <property type="entry name" value="TPR-like_helical_dom_sf"/>
</dbReference>
<comment type="caution">
    <text evidence="2">The sequence shown here is derived from an EMBL/GenBank/DDBJ whole genome shotgun (WGS) entry which is preliminary data.</text>
</comment>
<evidence type="ECO:0000256" key="1">
    <source>
        <dbReference type="ARBA" id="ARBA00022737"/>
    </source>
</evidence>
<evidence type="ECO:0000313" key="2">
    <source>
        <dbReference type="EMBL" id="KAJ0970058.1"/>
    </source>
</evidence>
<dbReference type="PANTHER" id="PTHR47926:SF533">
    <property type="entry name" value="DYW DOMAIN-CONTAINING PROTEIN"/>
    <property type="match status" value="1"/>
</dbReference>
<gene>
    <name evidence="2" type="ORF">J5N97_022935</name>
</gene>
<organism evidence="2 3">
    <name type="scientific">Dioscorea zingiberensis</name>
    <dbReference type="NCBI Taxonomy" id="325984"/>
    <lineage>
        <taxon>Eukaryota</taxon>
        <taxon>Viridiplantae</taxon>
        <taxon>Streptophyta</taxon>
        <taxon>Embryophyta</taxon>
        <taxon>Tracheophyta</taxon>
        <taxon>Spermatophyta</taxon>
        <taxon>Magnoliopsida</taxon>
        <taxon>Liliopsida</taxon>
        <taxon>Dioscoreales</taxon>
        <taxon>Dioscoreaceae</taxon>
        <taxon>Dioscorea</taxon>
    </lineage>
</organism>
<protein>
    <recommendedName>
        <fullName evidence="4">Pentatricopeptide repeat-containing protein</fullName>
    </recommendedName>
</protein>
<dbReference type="GO" id="GO:0009451">
    <property type="term" value="P:RNA modification"/>
    <property type="evidence" value="ECO:0007669"/>
    <property type="project" value="InterPro"/>
</dbReference>
<dbReference type="OrthoDB" id="1731741at2759"/>
<keyword evidence="3" id="KW-1185">Reference proteome</keyword>
<evidence type="ECO:0008006" key="4">
    <source>
        <dbReference type="Google" id="ProtNLM"/>
    </source>
</evidence>
<reference evidence="2" key="2">
    <citation type="journal article" date="2022" name="Hortic Res">
        <title>The genome of Dioscorea zingiberensis sheds light on the biosynthesis, origin and evolution of the medicinally important diosgenin saponins.</title>
        <authorList>
            <person name="Li Y."/>
            <person name="Tan C."/>
            <person name="Li Z."/>
            <person name="Guo J."/>
            <person name="Li S."/>
            <person name="Chen X."/>
            <person name="Wang C."/>
            <person name="Dai X."/>
            <person name="Yang H."/>
            <person name="Song W."/>
            <person name="Hou L."/>
            <person name="Xu J."/>
            <person name="Tong Z."/>
            <person name="Xu A."/>
            <person name="Yuan X."/>
            <person name="Wang W."/>
            <person name="Yang Q."/>
            <person name="Chen L."/>
            <person name="Sun Z."/>
            <person name="Wang K."/>
            <person name="Pan B."/>
            <person name="Chen J."/>
            <person name="Bao Y."/>
            <person name="Liu F."/>
            <person name="Qi X."/>
            <person name="Gang D.R."/>
            <person name="Wen J."/>
            <person name="Li J."/>
        </authorList>
    </citation>
    <scope>NUCLEOTIDE SEQUENCE</scope>
    <source>
        <strain evidence="2">Dzin_1.0</strain>
    </source>
</reference>
<dbReference type="AlphaFoldDB" id="A0A9D5CC38"/>
<dbReference type="NCBIfam" id="TIGR00756">
    <property type="entry name" value="PPR"/>
    <property type="match status" value="1"/>
</dbReference>
<dbReference type="Proteomes" id="UP001085076">
    <property type="component" value="Miscellaneous, Linkage group lg06"/>
</dbReference>
<sequence length="206" mass="22874">MDLTVALHPPYFYYLDNAGVWKTSSSYHCENRIGVNGCSNRAIEVAEQELASNKFIHNTFTAILSSCNHGGLVDEGLKYFNSMSEIYGIEQGLDQYVCMVDMLGRAGKVEVALQIICYMPFRANSVTWETLLSACVIQGNVNVGRIAGKELEILKPGNARGYYALASVYQRAGKVEESRTVFDLICKYGPPRPVQNCLDRSGFPHI</sequence>
<keyword evidence="1" id="KW-0677">Repeat</keyword>
<dbReference type="InterPro" id="IPR002885">
    <property type="entry name" value="PPR_rpt"/>
</dbReference>
<proteinExistence type="predicted"/>
<dbReference type="Pfam" id="PF01535">
    <property type="entry name" value="PPR"/>
    <property type="match status" value="2"/>
</dbReference>
<dbReference type="EMBL" id="JAGGNH010000006">
    <property type="protein sequence ID" value="KAJ0970058.1"/>
    <property type="molecule type" value="Genomic_DNA"/>
</dbReference>
<name>A0A9D5CC38_9LILI</name>
<accession>A0A9D5CC38</accession>
<dbReference type="Gene3D" id="1.25.40.10">
    <property type="entry name" value="Tetratricopeptide repeat domain"/>
    <property type="match status" value="1"/>
</dbReference>
<dbReference type="GO" id="GO:0003723">
    <property type="term" value="F:RNA binding"/>
    <property type="evidence" value="ECO:0007669"/>
    <property type="project" value="InterPro"/>
</dbReference>
<reference evidence="2" key="1">
    <citation type="submission" date="2021-03" db="EMBL/GenBank/DDBJ databases">
        <authorList>
            <person name="Li Z."/>
            <person name="Yang C."/>
        </authorList>
    </citation>
    <scope>NUCLEOTIDE SEQUENCE</scope>
    <source>
        <strain evidence="2">Dzin_1.0</strain>
        <tissue evidence="2">Leaf</tissue>
    </source>
</reference>
<evidence type="ECO:0000313" key="3">
    <source>
        <dbReference type="Proteomes" id="UP001085076"/>
    </source>
</evidence>
<dbReference type="InterPro" id="IPR046960">
    <property type="entry name" value="PPR_At4g14850-like_plant"/>
</dbReference>
<dbReference type="PANTHER" id="PTHR47926">
    <property type="entry name" value="PENTATRICOPEPTIDE REPEAT-CONTAINING PROTEIN"/>
    <property type="match status" value="1"/>
</dbReference>